<gene>
    <name evidence="2" type="ORF">B0T15DRAFT_151316</name>
</gene>
<dbReference type="AlphaFoldDB" id="A0AAJ0GV75"/>
<sequence length="271" mass="30598">MSNDEGPSVVVYQHYCPPEVKRVLASGGSAFIGEVDDSTILKYPLAPGGDMTRLEAEKKLMEIIGPHERIIAYKGFKDAGIYLERATNGNIAEYMLEFGNPLLSVKQRLAWCREAAEAVAWIHSRRVLHCDIQPTNLLLDEHLHIKLADFQGRHLSADGKVLVDGWSAESCKFSAPRNDPFDADIKTDLFALGCTFYFIMMGHAVYPDIVHGEEGWYEKVEDRFRNGAFPEDKHACSAITMRCWRMKYESAEQVVQDLQALEKEQQVTALE</sequence>
<proteinExistence type="predicted"/>
<reference evidence="2" key="2">
    <citation type="submission" date="2023-06" db="EMBL/GenBank/DDBJ databases">
        <authorList>
            <consortium name="Lawrence Berkeley National Laboratory"/>
            <person name="Mondo S.J."/>
            <person name="Hensen N."/>
            <person name="Bonometti L."/>
            <person name="Westerberg I."/>
            <person name="Brannstrom I.O."/>
            <person name="Guillou S."/>
            <person name="Cros-Aarteil S."/>
            <person name="Calhoun S."/>
            <person name="Haridas S."/>
            <person name="Kuo A."/>
            <person name="Pangilinan J."/>
            <person name="Riley R."/>
            <person name="Labutti K."/>
            <person name="Andreopoulos B."/>
            <person name="Lipzen A."/>
            <person name="Chen C."/>
            <person name="Yanf M."/>
            <person name="Daum C."/>
            <person name="Ng V."/>
            <person name="Clum A."/>
            <person name="Steindorff A."/>
            <person name="Ohm R."/>
            <person name="Martin F."/>
            <person name="Silar P."/>
            <person name="Natvig D."/>
            <person name="Lalanne C."/>
            <person name="Gautier V."/>
            <person name="Ament-Velasquez S.L."/>
            <person name="Kruys A."/>
            <person name="Hutchinson M.I."/>
            <person name="Powell A.J."/>
            <person name="Barry K."/>
            <person name="Miller A.N."/>
            <person name="Grigoriev I.V."/>
            <person name="Debuchy R."/>
            <person name="Gladieux P."/>
            <person name="Thoren M.H."/>
            <person name="Johannesson H."/>
        </authorList>
    </citation>
    <scope>NUCLEOTIDE SEQUENCE</scope>
    <source>
        <strain evidence="2">CBS 333.67</strain>
    </source>
</reference>
<dbReference type="InterPro" id="IPR011009">
    <property type="entry name" value="Kinase-like_dom_sf"/>
</dbReference>
<dbReference type="Gene3D" id="1.10.510.10">
    <property type="entry name" value="Transferase(Phosphotransferase) domain 1"/>
    <property type="match status" value="1"/>
</dbReference>
<dbReference type="GO" id="GO:0004672">
    <property type="term" value="F:protein kinase activity"/>
    <property type="evidence" value="ECO:0007669"/>
    <property type="project" value="InterPro"/>
</dbReference>
<dbReference type="PROSITE" id="PS50011">
    <property type="entry name" value="PROTEIN_KINASE_DOM"/>
    <property type="match status" value="1"/>
</dbReference>
<organism evidence="2 3">
    <name type="scientific">Chaetomium strumarium</name>
    <dbReference type="NCBI Taxonomy" id="1170767"/>
    <lineage>
        <taxon>Eukaryota</taxon>
        <taxon>Fungi</taxon>
        <taxon>Dikarya</taxon>
        <taxon>Ascomycota</taxon>
        <taxon>Pezizomycotina</taxon>
        <taxon>Sordariomycetes</taxon>
        <taxon>Sordariomycetidae</taxon>
        <taxon>Sordariales</taxon>
        <taxon>Chaetomiaceae</taxon>
        <taxon>Chaetomium</taxon>
    </lineage>
</organism>
<reference evidence="2" key="1">
    <citation type="journal article" date="2023" name="Mol. Phylogenet. Evol.">
        <title>Genome-scale phylogeny and comparative genomics of the fungal order Sordariales.</title>
        <authorList>
            <person name="Hensen N."/>
            <person name="Bonometti L."/>
            <person name="Westerberg I."/>
            <person name="Brannstrom I.O."/>
            <person name="Guillou S."/>
            <person name="Cros-Aarteil S."/>
            <person name="Calhoun S."/>
            <person name="Haridas S."/>
            <person name="Kuo A."/>
            <person name="Mondo S."/>
            <person name="Pangilinan J."/>
            <person name="Riley R."/>
            <person name="LaButti K."/>
            <person name="Andreopoulos B."/>
            <person name="Lipzen A."/>
            <person name="Chen C."/>
            <person name="Yan M."/>
            <person name="Daum C."/>
            <person name="Ng V."/>
            <person name="Clum A."/>
            <person name="Steindorff A."/>
            <person name="Ohm R.A."/>
            <person name="Martin F."/>
            <person name="Silar P."/>
            <person name="Natvig D.O."/>
            <person name="Lalanne C."/>
            <person name="Gautier V."/>
            <person name="Ament-Velasquez S.L."/>
            <person name="Kruys A."/>
            <person name="Hutchinson M.I."/>
            <person name="Powell A.J."/>
            <person name="Barry K."/>
            <person name="Miller A.N."/>
            <person name="Grigoriev I.V."/>
            <person name="Debuchy R."/>
            <person name="Gladieux P."/>
            <person name="Hiltunen Thoren M."/>
            <person name="Johannesson H."/>
        </authorList>
    </citation>
    <scope>NUCLEOTIDE SEQUENCE</scope>
    <source>
        <strain evidence="2">CBS 333.67</strain>
    </source>
</reference>
<feature type="domain" description="Protein kinase" evidence="1">
    <location>
        <begin position="18"/>
        <end position="271"/>
    </location>
</feature>
<dbReference type="Proteomes" id="UP001273166">
    <property type="component" value="Unassembled WGS sequence"/>
</dbReference>
<keyword evidence="2" id="KW-0808">Transferase</keyword>
<evidence type="ECO:0000313" key="2">
    <source>
        <dbReference type="EMBL" id="KAK3306743.1"/>
    </source>
</evidence>
<dbReference type="PANTHER" id="PTHR24362">
    <property type="entry name" value="SERINE/THREONINE-PROTEIN KINASE NEK"/>
    <property type="match status" value="1"/>
</dbReference>
<keyword evidence="3" id="KW-1185">Reference proteome</keyword>
<protein>
    <submittedName>
        <fullName evidence="2">Kinase-like domain-containing protein</fullName>
    </submittedName>
</protein>
<dbReference type="GO" id="GO:0005524">
    <property type="term" value="F:ATP binding"/>
    <property type="evidence" value="ECO:0007669"/>
    <property type="project" value="InterPro"/>
</dbReference>
<dbReference type="RefSeq" id="XP_062722523.1">
    <property type="nucleotide sequence ID" value="XM_062861998.1"/>
</dbReference>
<keyword evidence="2" id="KW-0418">Kinase</keyword>
<dbReference type="GeneID" id="87880827"/>
<dbReference type="EMBL" id="JAUDZG010000003">
    <property type="protein sequence ID" value="KAK3306743.1"/>
    <property type="molecule type" value="Genomic_DNA"/>
</dbReference>
<dbReference type="SUPFAM" id="SSF56112">
    <property type="entry name" value="Protein kinase-like (PK-like)"/>
    <property type="match status" value="1"/>
</dbReference>
<comment type="caution">
    <text evidence="2">The sequence shown here is derived from an EMBL/GenBank/DDBJ whole genome shotgun (WGS) entry which is preliminary data.</text>
</comment>
<evidence type="ECO:0000259" key="1">
    <source>
        <dbReference type="PROSITE" id="PS50011"/>
    </source>
</evidence>
<evidence type="ECO:0000313" key="3">
    <source>
        <dbReference type="Proteomes" id="UP001273166"/>
    </source>
</evidence>
<dbReference type="PANTHER" id="PTHR24362:SF309">
    <property type="entry name" value="PROTEIN KINASE DOMAIN-CONTAINING PROTEIN"/>
    <property type="match status" value="1"/>
</dbReference>
<dbReference type="InterPro" id="IPR000719">
    <property type="entry name" value="Prot_kinase_dom"/>
</dbReference>
<dbReference type="Pfam" id="PF00069">
    <property type="entry name" value="Pkinase"/>
    <property type="match status" value="1"/>
</dbReference>
<accession>A0AAJ0GV75</accession>
<name>A0AAJ0GV75_9PEZI</name>